<feature type="compositionally biased region" description="Basic and acidic residues" evidence="1">
    <location>
        <begin position="10"/>
        <end position="50"/>
    </location>
</feature>
<feature type="compositionally biased region" description="Polar residues" evidence="1">
    <location>
        <begin position="196"/>
        <end position="205"/>
    </location>
</feature>
<feature type="compositionally biased region" description="Polar residues" evidence="1">
    <location>
        <begin position="101"/>
        <end position="116"/>
    </location>
</feature>
<dbReference type="EMBL" id="CAIX01000001">
    <property type="protein sequence ID" value="CCI39338.1"/>
    <property type="molecule type" value="Genomic_DNA"/>
</dbReference>
<protein>
    <submittedName>
        <fullName evidence="2">Uncharacterized protein</fullName>
    </submittedName>
</protein>
<feature type="compositionally biased region" description="Basic and acidic residues" evidence="1">
    <location>
        <begin position="170"/>
        <end position="190"/>
    </location>
</feature>
<dbReference type="InParanoid" id="A0A024FYG9"/>
<evidence type="ECO:0000256" key="1">
    <source>
        <dbReference type="SAM" id="MobiDB-lite"/>
    </source>
</evidence>
<keyword evidence="3" id="KW-1185">Reference proteome</keyword>
<feature type="region of interest" description="Disordered" evidence="1">
    <location>
        <begin position="1"/>
        <end position="116"/>
    </location>
</feature>
<name>A0A024FYG9_9STRA</name>
<dbReference type="Proteomes" id="UP000053237">
    <property type="component" value="Unassembled WGS sequence"/>
</dbReference>
<gene>
    <name evidence="2" type="ORF">BN9_001210</name>
</gene>
<accession>A0A024FYG9</accession>
<feature type="region of interest" description="Disordered" evidence="1">
    <location>
        <begin position="140"/>
        <end position="218"/>
    </location>
</feature>
<organism evidence="2 3">
    <name type="scientific">Albugo candida</name>
    <dbReference type="NCBI Taxonomy" id="65357"/>
    <lineage>
        <taxon>Eukaryota</taxon>
        <taxon>Sar</taxon>
        <taxon>Stramenopiles</taxon>
        <taxon>Oomycota</taxon>
        <taxon>Peronosporomycetes</taxon>
        <taxon>Albuginales</taxon>
        <taxon>Albuginaceae</taxon>
        <taxon>Albugo</taxon>
    </lineage>
</organism>
<evidence type="ECO:0000313" key="3">
    <source>
        <dbReference type="Proteomes" id="UP000053237"/>
    </source>
</evidence>
<sequence length="218" mass="24361">MILDTFTGHTKKDTAMKSEASRSKSAQEKRDKPRRCDQTSDVYDHFDDCLQKPSSRPKQREHDQNGQADYKIPTVQNTRKARSSKESDTSSLHGTFHFYNDDTSLTHGRQSANDNSFASNSIAQNKRGILKNGSVQNTAETSVLENSSSGGADSVYAESTDHVGSQPHDSAQHDINNRTDTYPKKFDDQFARYNSAPIQSRQSKSGEGLWQPWELANA</sequence>
<evidence type="ECO:0000313" key="2">
    <source>
        <dbReference type="EMBL" id="CCI39338.1"/>
    </source>
</evidence>
<comment type="caution">
    <text evidence="2">The sequence shown here is derived from an EMBL/GenBank/DDBJ whole genome shotgun (WGS) entry which is preliminary data.</text>
</comment>
<feature type="compositionally biased region" description="Polar residues" evidence="1">
    <location>
        <begin position="140"/>
        <end position="151"/>
    </location>
</feature>
<dbReference type="AlphaFoldDB" id="A0A024FYG9"/>
<proteinExistence type="predicted"/>
<reference evidence="2 3" key="1">
    <citation type="submission" date="2012-05" db="EMBL/GenBank/DDBJ databases">
        <title>Recombination and specialization in a pathogen metapopulation.</title>
        <authorList>
            <person name="Gardiner A."/>
            <person name="Kemen E."/>
            <person name="Schultz-Larsen T."/>
            <person name="MacLean D."/>
            <person name="Van Oosterhout C."/>
            <person name="Jones J.D.G."/>
        </authorList>
    </citation>
    <scope>NUCLEOTIDE SEQUENCE [LARGE SCALE GENOMIC DNA]</scope>
    <source>
        <strain evidence="2 3">Ac Nc2</strain>
    </source>
</reference>